<comment type="caution">
    <text evidence="3">The sequence shown here is derived from an EMBL/GenBank/DDBJ whole genome shotgun (WGS) entry which is preliminary data.</text>
</comment>
<name>A0A365YIH5_9MICC</name>
<dbReference type="Pfam" id="PF01796">
    <property type="entry name" value="OB_ChsH2_C"/>
    <property type="match status" value="1"/>
</dbReference>
<dbReference type="PANTHER" id="PTHR34075:SF5">
    <property type="entry name" value="BLR3430 PROTEIN"/>
    <property type="match status" value="1"/>
</dbReference>
<keyword evidence="4" id="KW-1185">Reference proteome</keyword>
<reference evidence="3 4" key="1">
    <citation type="submission" date="2018-01" db="EMBL/GenBank/DDBJ databases">
        <title>Glutamicibacter soli strain NHPC-3 Whole genome sequence and assembly.</title>
        <authorList>
            <person name="Choudhury P."/>
            <person name="Gupta D."/>
            <person name="Sengupta K."/>
            <person name="Jawed A."/>
            <person name="Sultana N."/>
            <person name="Saha P."/>
        </authorList>
    </citation>
    <scope>NUCLEOTIDE SEQUENCE [LARGE SCALE GENOMIC DNA]</scope>
    <source>
        <strain evidence="3 4">NHPC-3</strain>
    </source>
</reference>
<sequence length="144" mass="16270">MTTYTPETLSRPLPVPTPLTRPFWDALAERKIRIQYSPSLGEYIFYPRPLAPRTLADDLEWREISGAGTLYTYTVATRPPAAHFASAGEMILAIVQWDEGPKFSTEIVNADPAQLEIGMRVRPVFCDHPEGDITMLRYEPETNS</sequence>
<dbReference type="AlphaFoldDB" id="A0A365YIH5"/>
<dbReference type="Proteomes" id="UP000477543">
    <property type="component" value="Unassembled WGS sequence"/>
</dbReference>
<dbReference type="Proteomes" id="UP000252167">
    <property type="component" value="Unassembled WGS sequence"/>
</dbReference>
<evidence type="ECO:0000313" key="4">
    <source>
        <dbReference type="Proteomes" id="UP000252167"/>
    </source>
</evidence>
<dbReference type="RefSeq" id="WP_047120267.1">
    <property type="nucleotide sequence ID" value="NZ_CM125969.1"/>
</dbReference>
<dbReference type="InterPro" id="IPR052513">
    <property type="entry name" value="Thioester_dehydratase-like"/>
</dbReference>
<dbReference type="InterPro" id="IPR002878">
    <property type="entry name" value="ChsH2_C"/>
</dbReference>
<feature type="domain" description="ChsH2 C-terminal OB-fold" evidence="1">
    <location>
        <begin position="61"/>
        <end position="125"/>
    </location>
</feature>
<dbReference type="EMBL" id="WYDN01000006">
    <property type="protein sequence ID" value="NAZ16166.1"/>
    <property type="molecule type" value="Genomic_DNA"/>
</dbReference>
<accession>A0A365YIH5</accession>
<reference evidence="2 5" key="2">
    <citation type="submission" date="2020-01" db="EMBL/GenBank/DDBJ databases">
        <title>Glutamicibacter soli M275.</title>
        <authorList>
            <person name="Meng X."/>
        </authorList>
    </citation>
    <scope>NUCLEOTIDE SEQUENCE [LARGE SCALE GENOMIC DNA]</scope>
    <source>
        <strain evidence="2 5">M275</strain>
    </source>
</reference>
<dbReference type="SUPFAM" id="SSF50249">
    <property type="entry name" value="Nucleic acid-binding proteins"/>
    <property type="match status" value="1"/>
</dbReference>
<dbReference type="InterPro" id="IPR012340">
    <property type="entry name" value="NA-bd_OB-fold"/>
</dbReference>
<dbReference type="EMBL" id="POAF01000003">
    <property type="protein sequence ID" value="RBM01843.1"/>
    <property type="molecule type" value="Genomic_DNA"/>
</dbReference>
<dbReference type="PANTHER" id="PTHR34075">
    <property type="entry name" value="BLR3430 PROTEIN"/>
    <property type="match status" value="1"/>
</dbReference>
<protein>
    <submittedName>
        <fullName evidence="3">Acyl dehydratase</fullName>
    </submittedName>
</protein>
<evidence type="ECO:0000313" key="5">
    <source>
        <dbReference type="Proteomes" id="UP000477543"/>
    </source>
</evidence>
<evidence type="ECO:0000313" key="2">
    <source>
        <dbReference type="EMBL" id="NAZ16166.1"/>
    </source>
</evidence>
<gene>
    <name evidence="3" type="ORF">C1H84_08380</name>
    <name evidence="2" type="ORF">GT020_08825</name>
</gene>
<evidence type="ECO:0000259" key="1">
    <source>
        <dbReference type="Pfam" id="PF01796"/>
    </source>
</evidence>
<organism evidence="3 4">
    <name type="scientific">Glutamicibacter soli</name>
    <dbReference type="NCBI Taxonomy" id="453836"/>
    <lineage>
        <taxon>Bacteria</taxon>
        <taxon>Bacillati</taxon>
        <taxon>Actinomycetota</taxon>
        <taxon>Actinomycetes</taxon>
        <taxon>Micrococcales</taxon>
        <taxon>Micrococcaceae</taxon>
        <taxon>Glutamicibacter</taxon>
    </lineage>
</organism>
<evidence type="ECO:0000313" key="3">
    <source>
        <dbReference type="EMBL" id="RBM01843.1"/>
    </source>
</evidence>
<proteinExistence type="predicted"/>